<dbReference type="InterPro" id="IPR000086">
    <property type="entry name" value="NUDIX_hydrolase_dom"/>
</dbReference>
<accession>A0ABV2K8X3</accession>
<proteinExistence type="predicted"/>
<evidence type="ECO:0000256" key="2">
    <source>
        <dbReference type="ARBA" id="ARBA00022801"/>
    </source>
</evidence>
<dbReference type="InterPro" id="IPR015797">
    <property type="entry name" value="NUDIX_hydrolase-like_dom_sf"/>
</dbReference>
<evidence type="ECO:0000256" key="1">
    <source>
        <dbReference type="ARBA" id="ARBA00001946"/>
    </source>
</evidence>
<evidence type="ECO:0000259" key="3">
    <source>
        <dbReference type="PROSITE" id="PS51462"/>
    </source>
</evidence>
<organism evidence="4 5">
    <name type="scientific">Sporosarcina psychrophila</name>
    <name type="common">Bacillus psychrophilus</name>
    <dbReference type="NCBI Taxonomy" id="1476"/>
    <lineage>
        <taxon>Bacteria</taxon>
        <taxon>Bacillati</taxon>
        <taxon>Bacillota</taxon>
        <taxon>Bacilli</taxon>
        <taxon>Bacillales</taxon>
        <taxon>Caryophanaceae</taxon>
        <taxon>Sporosarcina</taxon>
    </lineage>
</organism>
<dbReference type="CDD" id="cd04688">
    <property type="entry name" value="NUDIX_Hydrolase"/>
    <property type="match status" value="1"/>
</dbReference>
<evidence type="ECO:0000313" key="5">
    <source>
        <dbReference type="Proteomes" id="UP001549104"/>
    </source>
</evidence>
<dbReference type="InterPro" id="IPR020476">
    <property type="entry name" value="Nudix_hydrolase"/>
</dbReference>
<protein>
    <submittedName>
        <fullName evidence="4">8-oxo-dGTP pyrophosphatase MutT (NUDIX family)</fullName>
    </submittedName>
</protein>
<dbReference type="Pfam" id="PF00293">
    <property type="entry name" value="NUDIX"/>
    <property type="match status" value="1"/>
</dbReference>
<dbReference type="PANTHER" id="PTHR43046">
    <property type="entry name" value="GDP-MANNOSE MANNOSYL HYDROLASE"/>
    <property type="match status" value="1"/>
</dbReference>
<dbReference type="PROSITE" id="PS51462">
    <property type="entry name" value="NUDIX"/>
    <property type="match status" value="1"/>
</dbReference>
<dbReference type="RefSeq" id="WP_354313112.1">
    <property type="nucleotide sequence ID" value="NZ_JBEPME010000002.1"/>
</dbReference>
<feature type="domain" description="Nudix hydrolase" evidence="3">
    <location>
        <begin position="24"/>
        <end position="164"/>
    </location>
</feature>
<dbReference type="SUPFAM" id="SSF55811">
    <property type="entry name" value="Nudix"/>
    <property type="match status" value="1"/>
</dbReference>
<comment type="caution">
    <text evidence="4">The sequence shown here is derived from an EMBL/GenBank/DDBJ whole genome shotgun (WGS) entry which is preliminary data.</text>
</comment>
<gene>
    <name evidence="4" type="ORF">ABIC55_002142</name>
</gene>
<dbReference type="PRINTS" id="PR00502">
    <property type="entry name" value="NUDIXFAMILY"/>
</dbReference>
<name>A0ABV2K8X3_SPOPS</name>
<dbReference type="PANTHER" id="PTHR43046:SF14">
    <property type="entry name" value="MUTT_NUDIX FAMILY PROTEIN"/>
    <property type="match status" value="1"/>
</dbReference>
<keyword evidence="2" id="KW-0378">Hydrolase</keyword>
<keyword evidence="5" id="KW-1185">Reference proteome</keyword>
<comment type="cofactor">
    <cofactor evidence="1">
        <name>Mg(2+)</name>
        <dbReference type="ChEBI" id="CHEBI:18420"/>
    </cofactor>
</comment>
<dbReference type="Gene3D" id="3.90.79.10">
    <property type="entry name" value="Nucleoside Triphosphate Pyrophosphohydrolase"/>
    <property type="match status" value="1"/>
</dbReference>
<reference evidence="4 5" key="1">
    <citation type="submission" date="2024-06" db="EMBL/GenBank/DDBJ databases">
        <title>Sorghum-associated microbial communities from plants grown in Nebraska, USA.</title>
        <authorList>
            <person name="Schachtman D."/>
        </authorList>
    </citation>
    <scope>NUCLEOTIDE SEQUENCE [LARGE SCALE GENOMIC DNA]</scope>
    <source>
        <strain evidence="4 5">1288</strain>
    </source>
</reference>
<dbReference type="EMBL" id="JBEPME010000002">
    <property type="protein sequence ID" value="MET3657055.1"/>
    <property type="molecule type" value="Genomic_DNA"/>
</dbReference>
<sequence length="172" mass="20027">MIIQLVKIRKLDLKGMKFMDVVFKTEKAVFNYRVAGIWIENGHVLLHRDINESQWSLPGGRVEIAEDSQSSLKREFREELGIDVHVDRMALVIENFFEHGGRDFHEIGFYYAITSKGNPSSYNEAPFHGIEGERLIFKWTPIKELNEVALYPECLRAVLKDMTPYIQHFVVK</sequence>
<dbReference type="Proteomes" id="UP001549104">
    <property type="component" value="Unassembled WGS sequence"/>
</dbReference>
<evidence type="ECO:0000313" key="4">
    <source>
        <dbReference type="EMBL" id="MET3657055.1"/>
    </source>
</evidence>